<evidence type="ECO:0000256" key="7">
    <source>
        <dbReference type="SAM" id="MobiDB-lite"/>
    </source>
</evidence>
<dbReference type="InterPro" id="IPR002477">
    <property type="entry name" value="Peptidoglycan-bd-like"/>
</dbReference>
<dbReference type="UniPathway" id="UPA00219"/>
<keyword evidence="3 6" id="KW-0133">Cell shape</keyword>
<dbReference type="SUPFAM" id="SSF141523">
    <property type="entry name" value="L,D-transpeptidase catalytic domain-like"/>
    <property type="match status" value="1"/>
</dbReference>
<evidence type="ECO:0000256" key="5">
    <source>
        <dbReference type="ARBA" id="ARBA00023316"/>
    </source>
</evidence>
<dbReference type="GO" id="GO:0018104">
    <property type="term" value="P:peptidoglycan-protein cross-linking"/>
    <property type="evidence" value="ECO:0007669"/>
    <property type="project" value="TreeGrafter"/>
</dbReference>
<dbReference type="Pfam" id="PF01471">
    <property type="entry name" value="PG_binding_1"/>
    <property type="match status" value="2"/>
</dbReference>
<dbReference type="GO" id="GO:0008360">
    <property type="term" value="P:regulation of cell shape"/>
    <property type="evidence" value="ECO:0007669"/>
    <property type="project" value="UniProtKB-UniRule"/>
</dbReference>
<dbReference type="HOGENOM" id="CLU_055984_0_0_11"/>
<comment type="pathway">
    <text evidence="1 6">Cell wall biogenesis; peptidoglycan biosynthesis.</text>
</comment>
<dbReference type="Proteomes" id="UP000007947">
    <property type="component" value="Chromosome"/>
</dbReference>
<protein>
    <recommendedName>
        <fullName evidence="8">L,D-TPase catalytic domain-containing protein</fullName>
    </recommendedName>
</protein>
<dbReference type="Gene3D" id="2.40.440.10">
    <property type="entry name" value="L,D-transpeptidase catalytic domain-like"/>
    <property type="match status" value="1"/>
</dbReference>
<dbReference type="InterPro" id="IPR005490">
    <property type="entry name" value="LD_TPept_cat_dom"/>
</dbReference>
<dbReference type="SUPFAM" id="SSF47090">
    <property type="entry name" value="PGBD-like"/>
    <property type="match status" value="2"/>
</dbReference>
<dbReference type="InterPro" id="IPR036365">
    <property type="entry name" value="PGBD-like_sf"/>
</dbReference>
<dbReference type="EMBL" id="AP012204">
    <property type="protein sequence ID" value="BAK33224.1"/>
    <property type="molecule type" value="Genomic_DNA"/>
</dbReference>
<evidence type="ECO:0000256" key="3">
    <source>
        <dbReference type="ARBA" id="ARBA00022960"/>
    </source>
</evidence>
<dbReference type="GO" id="GO:0071972">
    <property type="term" value="F:peptidoglycan L,D-transpeptidase activity"/>
    <property type="evidence" value="ECO:0007669"/>
    <property type="project" value="TreeGrafter"/>
</dbReference>
<dbReference type="InterPro" id="IPR038063">
    <property type="entry name" value="Transpep_catalytic_dom"/>
</dbReference>
<evidence type="ECO:0000256" key="4">
    <source>
        <dbReference type="ARBA" id="ARBA00022984"/>
    </source>
</evidence>
<feature type="active site" description="Proton donor/acceptor" evidence="6">
    <location>
        <position position="366"/>
    </location>
</feature>
<dbReference type="CDD" id="cd16913">
    <property type="entry name" value="YkuD_like"/>
    <property type="match status" value="1"/>
</dbReference>
<evidence type="ECO:0000259" key="8">
    <source>
        <dbReference type="PROSITE" id="PS52029"/>
    </source>
</evidence>
<dbReference type="GO" id="GO:0005576">
    <property type="term" value="C:extracellular region"/>
    <property type="evidence" value="ECO:0007669"/>
    <property type="project" value="TreeGrafter"/>
</dbReference>
<feature type="active site" description="Nucleophile" evidence="6">
    <location>
        <position position="383"/>
    </location>
</feature>
<reference evidence="9 10" key="1">
    <citation type="submission" date="2011-05" db="EMBL/GenBank/DDBJ databases">
        <title>Whole genome sequence of Microlunatus phosphovorus NM-1.</title>
        <authorList>
            <person name="Hosoyama A."/>
            <person name="Sasaki K."/>
            <person name="Harada T."/>
            <person name="Igarashi R."/>
            <person name="Kawakoshi A."/>
            <person name="Sasagawa M."/>
            <person name="Fukada J."/>
            <person name="Nakamura S."/>
            <person name="Katano Y."/>
            <person name="Hanada S."/>
            <person name="Kamagata Y."/>
            <person name="Nakamura N."/>
            <person name="Yamazaki S."/>
            <person name="Fujita N."/>
        </authorList>
    </citation>
    <scope>NUCLEOTIDE SEQUENCE [LARGE SCALE GENOMIC DNA]</scope>
    <source>
        <strain evidence="10">ATCC 700054 / DSM 10555 / JCM 9379 / NBRC 101784 / NCIMB 13414 / VKM Ac-1990 / NM-1</strain>
    </source>
</reference>
<feature type="domain" description="L,D-TPase catalytic" evidence="8">
    <location>
        <begin position="296"/>
        <end position="408"/>
    </location>
</feature>
<feature type="compositionally biased region" description="Low complexity" evidence="7">
    <location>
        <begin position="70"/>
        <end position="84"/>
    </location>
</feature>
<evidence type="ECO:0000256" key="2">
    <source>
        <dbReference type="ARBA" id="ARBA00022679"/>
    </source>
</evidence>
<keyword evidence="4 6" id="KW-0573">Peptidoglycan synthesis</keyword>
<feature type="region of interest" description="Disordered" evidence="7">
    <location>
        <begin position="60"/>
        <end position="114"/>
    </location>
</feature>
<proteinExistence type="predicted"/>
<dbReference type="InterPro" id="IPR050979">
    <property type="entry name" value="LD-transpeptidase"/>
</dbReference>
<dbReference type="eggNOG" id="COG1376">
    <property type="taxonomic scope" value="Bacteria"/>
</dbReference>
<evidence type="ECO:0000313" key="10">
    <source>
        <dbReference type="Proteomes" id="UP000007947"/>
    </source>
</evidence>
<evidence type="ECO:0000256" key="1">
    <source>
        <dbReference type="ARBA" id="ARBA00004752"/>
    </source>
</evidence>
<dbReference type="InterPro" id="IPR036366">
    <property type="entry name" value="PGBDSf"/>
</dbReference>
<evidence type="ECO:0000313" key="9">
    <source>
        <dbReference type="EMBL" id="BAK33224.1"/>
    </source>
</evidence>
<dbReference type="KEGG" id="mph:MLP_02100"/>
<evidence type="ECO:0000256" key="6">
    <source>
        <dbReference type="PROSITE-ProRule" id="PRU01373"/>
    </source>
</evidence>
<gene>
    <name evidence="9" type="ordered locus">MLP_02100</name>
</gene>
<sequence>MTFVTSGTEGRGMENRRTAGTGRRFGRSGRGERRGRLLGVVLGLTTLAIVATSCGQVPANEVVPPPDSQTPVTSAPVPSVSAPSTEPPTQEPTTAAPAPTATKPPTKPKPAKPVVPAMLEKGDKGIKVRELQHRLRQLDWFSGSITGNYGTATVKGVKGFQEKRKLDDTGAVDKKTWNKLVSMTRKPSDAEMHNRLVPGPAIMKQGSSGDRVRDLQARLKQIGWFSGNVTGSYGSVTVSSVKGFQAKREIPVTGEVDQRTLDRLRAMTRTPTDDAKHNRVPKPSATGLDSRCMTGRAMCISKSSNSLVWVIDGKPQMRMDVRFGSAELPTREGSFSVGWKSRNHVSTIYHTKMPYAMFFSGGQAVHYSPDFAARGYNGASHGCVNVRNLGGIQSLFNQVRVGDKVIVYR</sequence>
<dbReference type="eggNOG" id="COG3409">
    <property type="taxonomic scope" value="Bacteria"/>
</dbReference>
<dbReference type="PANTHER" id="PTHR30582">
    <property type="entry name" value="L,D-TRANSPEPTIDASE"/>
    <property type="match status" value="1"/>
</dbReference>
<keyword evidence="10" id="KW-1185">Reference proteome</keyword>
<keyword evidence="2" id="KW-0808">Transferase</keyword>
<dbReference type="STRING" id="1032480.MLP_02100"/>
<dbReference type="GO" id="GO:0016740">
    <property type="term" value="F:transferase activity"/>
    <property type="evidence" value="ECO:0007669"/>
    <property type="project" value="UniProtKB-KW"/>
</dbReference>
<keyword evidence="5 6" id="KW-0961">Cell wall biogenesis/degradation</keyword>
<dbReference type="GO" id="GO:0071555">
    <property type="term" value="P:cell wall organization"/>
    <property type="evidence" value="ECO:0007669"/>
    <property type="project" value="UniProtKB-UniRule"/>
</dbReference>
<dbReference type="PROSITE" id="PS52029">
    <property type="entry name" value="LD_TPASE"/>
    <property type="match status" value="1"/>
</dbReference>
<dbReference type="Pfam" id="PF03734">
    <property type="entry name" value="YkuD"/>
    <property type="match status" value="1"/>
</dbReference>
<name>F5XHS9_MICPN</name>
<organism evidence="9 10">
    <name type="scientific">Microlunatus phosphovorus (strain ATCC 700054 / DSM 10555 / JCM 9379 / NBRC 101784 / NCIMB 13414 / VKM Ac-1990 / NM-1)</name>
    <dbReference type="NCBI Taxonomy" id="1032480"/>
    <lineage>
        <taxon>Bacteria</taxon>
        <taxon>Bacillati</taxon>
        <taxon>Actinomycetota</taxon>
        <taxon>Actinomycetes</taxon>
        <taxon>Propionibacteriales</taxon>
        <taxon>Propionibacteriaceae</taxon>
        <taxon>Microlunatus</taxon>
    </lineage>
</organism>
<accession>F5XHS9</accession>
<dbReference type="PANTHER" id="PTHR30582:SF33">
    <property type="entry name" value="EXPORTED PROTEIN"/>
    <property type="match status" value="1"/>
</dbReference>
<dbReference type="AlphaFoldDB" id="F5XHS9"/>
<feature type="compositionally biased region" description="Low complexity" evidence="7">
    <location>
        <begin position="91"/>
        <end position="104"/>
    </location>
</feature>
<dbReference type="Gene3D" id="1.10.101.10">
    <property type="entry name" value="PGBD-like superfamily/PGBD"/>
    <property type="match status" value="2"/>
</dbReference>
<feature type="region of interest" description="Disordered" evidence="7">
    <location>
        <begin position="1"/>
        <end position="31"/>
    </location>
</feature>